<organism evidence="1">
    <name type="scientific">marine metagenome</name>
    <dbReference type="NCBI Taxonomy" id="408172"/>
    <lineage>
        <taxon>unclassified sequences</taxon>
        <taxon>metagenomes</taxon>
        <taxon>ecological metagenomes</taxon>
    </lineage>
</organism>
<reference evidence="1" key="1">
    <citation type="submission" date="2018-05" db="EMBL/GenBank/DDBJ databases">
        <authorList>
            <person name="Lanie J.A."/>
            <person name="Ng W.-L."/>
            <person name="Kazmierczak K.M."/>
            <person name="Andrzejewski T.M."/>
            <person name="Davidsen T.M."/>
            <person name="Wayne K.J."/>
            <person name="Tettelin H."/>
            <person name="Glass J.I."/>
            <person name="Rusch D."/>
            <person name="Podicherti R."/>
            <person name="Tsui H.-C.T."/>
            <person name="Winkler M.E."/>
        </authorList>
    </citation>
    <scope>NUCLEOTIDE SEQUENCE</scope>
</reference>
<sequence length="73" mass="8214">MDIISAAQSKLRSTLNEATFELNSCLDQPAVNGSLDRFSEAIQKYTCTLMQLETLFKLQQQTQKAEGLEENET</sequence>
<protein>
    <submittedName>
        <fullName evidence="1">Uncharacterized protein</fullName>
    </submittedName>
</protein>
<dbReference type="AlphaFoldDB" id="A0A382DX97"/>
<gene>
    <name evidence="1" type="ORF">METZ01_LOCUS195924</name>
</gene>
<dbReference type="EMBL" id="UINC01041588">
    <property type="protein sequence ID" value="SVB43070.1"/>
    <property type="molecule type" value="Genomic_DNA"/>
</dbReference>
<proteinExistence type="predicted"/>
<name>A0A382DX97_9ZZZZ</name>
<accession>A0A382DX97</accession>
<evidence type="ECO:0000313" key="1">
    <source>
        <dbReference type="EMBL" id="SVB43070.1"/>
    </source>
</evidence>